<accession>A0A7S2Z5F5</accession>
<dbReference type="InterPro" id="IPR012891">
    <property type="entry name" value="GCK_dom"/>
</dbReference>
<proteinExistence type="predicted"/>
<protein>
    <recommendedName>
        <fullName evidence="1">GCK domain-containing protein</fullName>
    </recommendedName>
</protein>
<evidence type="ECO:0000313" key="2">
    <source>
        <dbReference type="EMBL" id="CAE0023237.1"/>
    </source>
</evidence>
<feature type="domain" description="GCK" evidence="1">
    <location>
        <begin position="1"/>
        <end position="68"/>
    </location>
</feature>
<evidence type="ECO:0000259" key="1">
    <source>
        <dbReference type="SMART" id="SM01227"/>
    </source>
</evidence>
<dbReference type="Pfam" id="PF07802">
    <property type="entry name" value="GCK"/>
    <property type="match status" value="1"/>
</dbReference>
<reference evidence="2" key="1">
    <citation type="submission" date="2021-01" db="EMBL/GenBank/DDBJ databases">
        <authorList>
            <person name="Corre E."/>
            <person name="Pelletier E."/>
            <person name="Niang G."/>
            <person name="Scheremetjew M."/>
            <person name="Finn R."/>
            <person name="Kale V."/>
            <person name="Holt S."/>
            <person name="Cochrane G."/>
            <person name="Meng A."/>
            <person name="Brown T."/>
            <person name="Cohen L."/>
        </authorList>
    </citation>
    <scope>NUCLEOTIDE SEQUENCE</scope>
    <source>
        <strain evidence="2">RCC856</strain>
    </source>
</reference>
<name>A0A7S2Z5F5_9CHLO</name>
<dbReference type="PANTHER" id="PTHR34357">
    <property type="entry name" value="F7A19.14 PROTEIN-RELATED"/>
    <property type="match status" value="1"/>
</dbReference>
<organism evidence="2">
    <name type="scientific">Chloropicon laureae</name>
    <dbReference type="NCBI Taxonomy" id="464258"/>
    <lineage>
        <taxon>Eukaryota</taxon>
        <taxon>Viridiplantae</taxon>
        <taxon>Chlorophyta</taxon>
        <taxon>Chloropicophyceae</taxon>
        <taxon>Chloropicales</taxon>
        <taxon>Chloropicaceae</taxon>
        <taxon>Chloropicon</taxon>
    </lineage>
</organism>
<sequence>MKGGACKEVFIAWEQCVDSCRGKEDGDFVESCFDQTKFLKDCMEEHADYYGVMLQAEEESKKEKEAAAAAAAAAANGGTNGAVANGASNGAMNGAAAATMAALGARDFAAFPAMAGGAGGMPMLGGLGGVLPQFAACMDPGNLALLSMMFSMQQQGAGAAAAMAAAASASGAQAQGQSPTGGARPTLAAHVFRPMAVRYSNKEVLEFKKEWNNGSFTRKDSDPGAKEENKLRKHIRKVYKQTSNGVKVEPEQKQVLPSQDLTSVSNLSANTLI</sequence>
<gene>
    <name evidence="2" type="ORF">CLAU1311_LOCUS6344</name>
</gene>
<dbReference type="PANTHER" id="PTHR34357:SF2">
    <property type="entry name" value="F26F24.3-RELATED"/>
    <property type="match status" value="1"/>
</dbReference>
<dbReference type="AlphaFoldDB" id="A0A7S2Z5F5"/>
<dbReference type="SMART" id="SM01227">
    <property type="entry name" value="GCK"/>
    <property type="match status" value="1"/>
</dbReference>
<dbReference type="EMBL" id="HBHU01009708">
    <property type="protein sequence ID" value="CAE0023237.1"/>
    <property type="molecule type" value="Transcribed_RNA"/>
</dbReference>